<evidence type="ECO:0000256" key="1">
    <source>
        <dbReference type="ARBA" id="ARBA00004651"/>
    </source>
</evidence>
<keyword evidence="5 7" id="KW-1133">Transmembrane helix</keyword>
<dbReference type="PANTHER" id="PTHR30193">
    <property type="entry name" value="ABC TRANSPORTER PERMEASE PROTEIN"/>
    <property type="match status" value="1"/>
</dbReference>
<feature type="transmembrane region" description="Helical" evidence="7">
    <location>
        <begin position="263"/>
        <end position="282"/>
    </location>
</feature>
<protein>
    <submittedName>
        <fullName evidence="9">Sugar ABC transporter permease</fullName>
    </submittedName>
</protein>
<feature type="transmembrane region" description="Helical" evidence="7">
    <location>
        <begin position="201"/>
        <end position="223"/>
    </location>
</feature>
<feature type="transmembrane region" description="Helical" evidence="7">
    <location>
        <begin position="109"/>
        <end position="130"/>
    </location>
</feature>
<feature type="transmembrane region" description="Helical" evidence="7">
    <location>
        <begin position="156"/>
        <end position="180"/>
    </location>
</feature>
<sequence length="293" mass="33459">MNRSWVRRWLRKDGIAAIPFLAPSLAGFCLFFAVPLAMSFYYSFFDRVTDGTFVGLGNYRELLGSSSFRKATGNTLLFSGVGVPLLILLSLGLALLFNRQLWLKSAMKTAVVLPLVVPIASIVMITQIFIDWNGVLNAWLYRLDLPRVDWLNSDGAWTVILLIYVWKNIGYNMILFLAGLQTIPRSYYETARMEGAGSIRQFWGITLVYLTPTLFFVVLISLVNSFKVFRETYLLAGAYPYDRLYMIQHYMNNMFFSLDIQKLSTAAILMVGFIVILMSGLLKIEHRFLENIE</sequence>
<dbReference type="PROSITE" id="PS50928">
    <property type="entry name" value="ABC_TM1"/>
    <property type="match status" value="1"/>
</dbReference>
<dbReference type="InterPro" id="IPR035906">
    <property type="entry name" value="MetI-like_sf"/>
</dbReference>
<dbReference type="Pfam" id="PF00528">
    <property type="entry name" value="BPD_transp_1"/>
    <property type="match status" value="1"/>
</dbReference>
<keyword evidence="2 7" id="KW-0813">Transport</keyword>
<evidence type="ECO:0000313" key="10">
    <source>
        <dbReference type="Proteomes" id="UP000316330"/>
    </source>
</evidence>
<evidence type="ECO:0000256" key="4">
    <source>
        <dbReference type="ARBA" id="ARBA00022692"/>
    </source>
</evidence>
<reference evidence="9 10" key="1">
    <citation type="submission" date="2019-07" db="EMBL/GenBank/DDBJ databases">
        <authorList>
            <person name="Kim J."/>
        </authorList>
    </citation>
    <scope>NUCLEOTIDE SEQUENCE [LARGE SCALE GENOMIC DNA]</scope>
    <source>
        <strain evidence="9 10">G13</strain>
    </source>
</reference>
<evidence type="ECO:0000313" key="9">
    <source>
        <dbReference type="EMBL" id="TVY04279.1"/>
    </source>
</evidence>
<feature type="transmembrane region" description="Helical" evidence="7">
    <location>
        <begin position="20"/>
        <end position="44"/>
    </location>
</feature>
<dbReference type="CDD" id="cd06261">
    <property type="entry name" value="TM_PBP2"/>
    <property type="match status" value="1"/>
</dbReference>
<dbReference type="GO" id="GO:0005886">
    <property type="term" value="C:plasma membrane"/>
    <property type="evidence" value="ECO:0007669"/>
    <property type="project" value="UniProtKB-SubCell"/>
</dbReference>
<dbReference type="InterPro" id="IPR051393">
    <property type="entry name" value="ABC_transporter_permease"/>
</dbReference>
<gene>
    <name evidence="9" type="ORF">FPZ45_01405</name>
</gene>
<keyword evidence="10" id="KW-1185">Reference proteome</keyword>
<evidence type="ECO:0000256" key="7">
    <source>
        <dbReference type="RuleBase" id="RU363032"/>
    </source>
</evidence>
<dbReference type="Proteomes" id="UP000316330">
    <property type="component" value="Unassembled WGS sequence"/>
</dbReference>
<dbReference type="SUPFAM" id="SSF161098">
    <property type="entry name" value="MetI-like"/>
    <property type="match status" value="1"/>
</dbReference>
<accession>A0A559JWM0</accession>
<dbReference type="OrthoDB" id="9788108at2"/>
<evidence type="ECO:0000256" key="6">
    <source>
        <dbReference type="ARBA" id="ARBA00023136"/>
    </source>
</evidence>
<name>A0A559JWM0_9BACL</name>
<dbReference type="AlphaFoldDB" id="A0A559JWM0"/>
<evidence type="ECO:0000256" key="5">
    <source>
        <dbReference type="ARBA" id="ARBA00022989"/>
    </source>
</evidence>
<dbReference type="PANTHER" id="PTHR30193:SF41">
    <property type="entry name" value="DIACETYLCHITOBIOSE UPTAKE SYSTEM PERMEASE PROTEIN NGCF"/>
    <property type="match status" value="1"/>
</dbReference>
<comment type="subcellular location">
    <subcellularLocation>
        <location evidence="1 7">Cell membrane</location>
        <topology evidence="1 7">Multi-pass membrane protein</topology>
    </subcellularLocation>
</comment>
<dbReference type="InterPro" id="IPR000515">
    <property type="entry name" value="MetI-like"/>
</dbReference>
<feature type="domain" description="ABC transmembrane type-1" evidence="8">
    <location>
        <begin position="72"/>
        <end position="282"/>
    </location>
</feature>
<evidence type="ECO:0000259" key="8">
    <source>
        <dbReference type="PROSITE" id="PS50928"/>
    </source>
</evidence>
<keyword evidence="6 7" id="KW-0472">Membrane</keyword>
<organism evidence="9 10">
    <name type="scientific">Cohnella terricola</name>
    <dbReference type="NCBI Taxonomy" id="1289167"/>
    <lineage>
        <taxon>Bacteria</taxon>
        <taxon>Bacillati</taxon>
        <taxon>Bacillota</taxon>
        <taxon>Bacilli</taxon>
        <taxon>Bacillales</taxon>
        <taxon>Paenibacillaceae</taxon>
        <taxon>Cohnella</taxon>
    </lineage>
</organism>
<comment type="caution">
    <text evidence="9">The sequence shown here is derived from an EMBL/GenBank/DDBJ whole genome shotgun (WGS) entry which is preliminary data.</text>
</comment>
<dbReference type="EMBL" id="VNJJ01000001">
    <property type="protein sequence ID" value="TVY04279.1"/>
    <property type="molecule type" value="Genomic_DNA"/>
</dbReference>
<keyword evidence="3" id="KW-1003">Cell membrane</keyword>
<dbReference type="RefSeq" id="WP_144697636.1">
    <property type="nucleotide sequence ID" value="NZ_VNJJ01000001.1"/>
</dbReference>
<dbReference type="Gene3D" id="1.10.3720.10">
    <property type="entry name" value="MetI-like"/>
    <property type="match status" value="1"/>
</dbReference>
<evidence type="ECO:0000256" key="3">
    <source>
        <dbReference type="ARBA" id="ARBA00022475"/>
    </source>
</evidence>
<evidence type="ECO:0000256" key="2">
    <source>
        <dbReference type="ARBA" id="ARBA00022448"/>
    </source>
</evidence>
<proteinExistence type="inferred from homology"/>
<feature type="transmembrane region" description="Helical" evidence="7">
    <location>
        <begin position="76"/>
        <end position="97"/>
    </location>
</feature>
<comment type="similarity">
    <text evidence="7">Belongs to the binding-protein-dependent transport system permease family.</text>
</comment>
<keyword evidence="4 7" id="KW-0812">Transmembrane</keyword>
<dbReference type="GO" id="GO:0055085">
    <property type="term" value="P:transmembrane transport"/>
    <property type="evidence" value="ECO:0007669"/>
    <property type="project" value="InterPro"/>
</dbReference>